<dbReference type="CDD" id="cd00037">
    <property type="entry name" value="CLECT"/>
    <property type="match status" value="1"/>
</dbReference>
<organism evidence="2 3">
    <name type="scientific">Amphibalanus amphitrite</name>
    <name type="common">Striped barnacle</name>
    <name type="synonym">Balanus amphitrite</name>
    <dbReference type="NCBI Taxonomy" id="1232801"/>
    <lineage>
        <taxon>Eukaryota</taxon>
        <taxon>Metazoa</taxon>
        <taxon>Ecdysozoa</taxon>
        <taxon>Arthropoda</taxon>
        <taxon>Crustacea</taxon>
        <taxon>Multicrustacea</taxon>
        <taxon>Cirripedia</taxon>
        <taxon>Thoracica</taxon>
        <taxon>Thoracicalcarea</taxon>
        <taxon>Balanomorpha</taxon>
        <taxon>Balanoidea</taxon>
        <taxon>Balanidae</taxon>
        <taxon>Amphibalaninae</taxon>
        <taxon>Amphibalanus</taxon>
    </lineage>
</organism>
<accession>A0A6A4WCF8</accession>
<keyword evidence="3" id="KW-1185">Reference proteome</keyword>
<dbReference type="InterPro" id="IPR001304">
    <property type="entry name" value="C-type_lectin-like"/>
</dbReference>
<proteinExistence type="predicted"/>
<dbReference type="Proteomes" id="UP000440578">
    <property type="component" value="Unassembled WGS sequence"/>
</dbReference>
<dbReference type="EMBL" id="VIIS01000753">
    <property type="protein sequence ID" value="KAF0305407.1"/>
    <property type="molecule type" value="Genomic_DNA"/>
</dbReference>
<evidence type="ECO:0000259" key="1">
    <source>
        <dbReference type="PROSITE" id="PS50041"/>
    </source>
</evidence>
<reference evidence="2 3" key="1">
    <citation type="submission" date="2019-07" db="EMBL/GenBank/DDBJ databases">
        <title>Draft genome assembly of a fouling barnacle, Amphibalanus amphitrite (Darwin, 1854): The first reference genome for Thecostraca.</title>
        <authorList>
            <person name="Kim W."/>
        </authorList>
    </citation>
    <scope>NUCLEOTIDE SEQUENCE [LARGE SCALE GENOMIC DNA]</scope>
    <source>
        <strain evidence="2">SNU_AA5</strain>
        <tissue evidence="2">Soma without cirri and trophi</tissue>
    </source>
</reference>
<dbReference type="InterPro" id="IPR016186">
    <property type="entry name" value="C-type_lectin-like/link_sf"/>
</dbReference>
<dbReference type="SMART" id="SM00034">
    <property type="entry name" value="CLECT"/>
    <property type="match status" value="1"/>
</dbReference>
<dbReference type="OrthoDB" id="6340082at2759"/>
<dbReference type="AlphaFoldDB" id="A0A6A4WCF8"/>
<dbReference type="SUPFAM" id="SSF56436">
    <property type="entry name" value="C-type lectin-like"/>
    <property type="match status" value="1"/>
</dbReference>
<dbReference type="Gene3D" id="3.10.100.10">
    <property type="entry name" value="Mannose-Binding Protein A, subunit A"/>
    <property type="match status" value="1"/>
</dbReference>
<sequence>MKYLRGHTASKLECGSLCVQQPLCRVFRRDSHGDCRLYRGLSLVTPFGVEPGQRSYRRIGRCPPDYIRCTSTEVCLRRLPGTTSYKEALAACERLGTRLTLPRSQAHNECLRNMYRKYGNSLWLGAVDKKLDNTYIGIDGLGEAPDDPRWWGTGENHHPGNSVDLEPHVVMKNGWADVSERHAAEAVCETPLLY</sequence>
<feature type="domain" description="C-type lectin" evidence="1">
    <location>
        <begin position="75"/>
        <end position="189"/>
    </location>
</feature>
<protein>
    <recommendedName>
        <fullName evidence="1">C-type lectin domain-containing protein</fullName>
    </recommendedName>
</protein>
<evidence type="ECO:0000313" key="2">
    <source>
        <dbReference type="EMBL" id="KAF0305407.1"/>
    </source>
</evidence>
<dbReference type="Pfam" id="PF00059">
    <property type="entry name" value="Lectin_C"/>
    <property type="match status" value="1"/>
</dbReference>
<dbReference type="PROSITE" id="PS50041">
    <property type="entry name" value="C_TYPE_LECTIN_2"/>
    <property type="match status" value="1"/>
</dbReference>
<comment type="caution">
    <text evidence="2">The sequence shown here is derived from an EMBL/GenBank/DDBJ whole genome shotgun (WGS) entry which is preliminary data.</text>
</comment>
<name>A0A6A4WCF8_AMPAM</name>
<dbReference type="InterPro" id="IPR016187">
    <property type="entry name" value="CTDL_fold"/>
</dbReference>
<evidence type="ECO:0000313" key="3">
    <source>
        <dbReference type="Proteomes" id="UP000440578"/>
    </source>
</evidence>
<gene>
    <name evidence="2" type="ORF">FJT64_022944</name>
</gene>